<protein>
    <submittedName>
        <fullName evidence="1">Uncharacterized protein</fullName>
    </submittedName>
</protein>
<name>A0ABV2BZT6_9GAMM</name>
<reference evidence="1 2" key="1">
    <citation type="submission" date="2024-06" db="EMBL/GenBank/DDBJ databases">
        <authorList>
            <person name="Li F."/>
        </authorList>
    </citation>
    <scope>NUCLEOTIDE SEQUENCE [LARGE SCALE GENOMIC DNA]</scope>
    <source>
        <strain evidence="1 2">GXAS 311</strain>
    </source>
</reference>
<evidence type="ECO:0000313" key="1">
    <source>
        <dbReference type="EMBL" id="MET1257448.1"/>
    </source>
</evidence>
<accession>A0ABV2BZT6</accession>
<gene>
    <name evidence="1" type="ORF">ABVT43_20120</name>
</gene>
<evidence type="ECO:0000313" key="2">
    <source>
        <dbReference type="Proteomes" id="UP001548189"/>
    </source>
</evidence>
<proteinExistence type="predicted"/>
<dbReference type="EMBL" id="JBEVCJ010000069">
    <property type="protein sequence ID" value="MET1257448.1"/>
    <property type="molecule type" value="Genomic_DNA"/>
</dbReference>
<keyword evidence="2" id="KW-1185">Reference proteome</keyword>
<dbReference type="Proteomes" id="UP001548189">
    <property type="component" value="Unassembled WGS sequence"/>
</dbReference>
<comment type="caution">
    <text evidence="1">The sequence shown here is derived from an EMBL/GenBank/DDBJ whole genome shotgun (WGS) entry which is preliminary data.</text>
</comment>
<sequence>MKVEIDAMADDIASMFGGQVAKAPIKSQERAIQKIMNDYGGDATRIKDLSRNTIIVSPDKMDAVVAELAKRGASVKVINGATDPLGYSGVNSTIKTQAGIFGEVQVNTPAMIYAKESEAMARVLLGDDLYSSIASRSGIAGGQGHKFYEQWRVLNPASTQAQSIADQSRAYYEAIRRANGY</sequence>
<organism evidence="1 2">
    <name type="scientific">Aliikangiella maris</name>
    <dbReference type="NCBI Taxonomy" id="3162458"/>
    <lineage>
        <taxon>Bacteria</taxon>
        <taxon>Pseudomonadati</taxon>
        <taxon>Pseudomonadota</taxon>
        <taxon>Gammaproteobacteria</taxon>
        <taxon>Oceanospirillales</taxon>
        <taxon>Pleioneaceae</taxon>
        <taxon>Aliikangiella</taxon>
    </lineage>
</organism>